<dbReference type="Proteomes" id="UP000037136">
    <property type="component" value="Unassembled WGS sequence"/>
</dbReference>
<keyword evidence="1" id="KW-0812">Transmembrane</keyword>
<proteinExistence type="predicted"/>
<evidence type="ECO:0000313" key="3">
    <source>
        <dbReference type="Proteomes" id="UP000037136"/>
    </source>
</evidence>
<evidence type="ECO:0000256" key="1">
    <source>
        <dbReference type="SAM" id="Phobius"/>
    </source>
</evidence>
<gene>
    <name evidence="2" type="ORF">XA68_10502</name>
</gene>
<dbReference type="EMBL" id="LAZP02000112">
    <property type="protein sequence ID" value="PFH60703.1"/>
    <property type="molecule type" value="Genomic_DNA"/>
</dbReference>
<sequence length="305" mass="34592">MARLLLSLTWIQLRITKAIVVLIIMALVAWKGSMRPTRHLNTVQTGHASSQAYVFYATQDMYTCSVLVNIHVLQNVLHTRHRIAVLVSGDISADMRQRLEAANATVIEETPPPLHNDTSVPCWLEQILVLDSDQLIMRDLDDTFNTTDADFAAPGAYWLDNKTISSTCMLIRPSNALWASVQQAMASIGNDVFDMDLVNDLFRDQNHRLHGSYATLNSHWEDWNVPGWFNPVSTEKPKEQRASAGDLDALMAEAKIVQFTAVGKPWTYTVDNMQEKRPDAHPLLAQMWRQWRTIAFETCPTRLFV</sequence>
<dbReference type="SUPFAM" id="SSF53448">
    <property type="entry name" value="Nucleotide-diphospho-sugar transferases"/>
    <property type="match status" value="1"/>
</dbReference>
<accession>A0A2A9PII9</accession>
<dbReference type="Gene3D" id="3.90.550.10">
    <property type="entry name" value="Spore Coat Polysaccharide Biosynthesis Protein SpsA, Chain A"/>
    <property type="match status" value="1"/>
</dbReference>
<feature type="transmembrane region" description="Helical" evidence="1">
    <location>
        <begin position="12"/>
        <end position="30"/>
    </location>
</feature>
<comment type="caution">
    <text evidence="2">The sequence shown here is derived from an EMBL/GenBank/DDBJ whole genome shotgun (WGS) entry which is preliminary data.</text>
</comment>
<dbReference type="AlphaFoldDB" id="A0A2A9PII9"/>
<evidence type="ECO:0000313" key="2">
    <source>
        <dbReference type="EMBL" id="PFH60703.1"/>
    </source>
</evidence>
<dbReference type="OrthoDB" id="2014201at2759"/>
<keyword evidence="1" id="KW-0472">Membrane</keyword>
<dbReference type="PANTHER" id="PTHR11183">
    <property type="entry name" value="GLYCOGENIN SUBFAMILY MEMBER"/>
    <property type="match status" value="1"/>
</dbReference>
<dbReference type="InterPro" id="IPR029044">
    <property type="entry name" value="Nucleotide-diphossugar_trans"/>
</dbReference>
<keyword evidence="1" id="KW-1133">Transmembrane helix</keyword>
<organism evidence="2 3">
    <name type="scientific">Ophiocordyceps unilateralis</name>
    <name type="common">Zombie-ant fungus</name>
    <name type="synonym">Torrubia unilateralis</name>
    <dbReference type="NCBI Taxonomy" id="268505"/>
    <lineage>
        <taxon>Eukaryota</taxon>
        <taxon>Fungi</taxon>
        <taxon>Dikarya</taxon>
        <taxon>Ascomycota</taxon>
        <taxon>Pezizomycotina</taxon>
        <taxon>Sordariomycetes</taxon>
        <taxon>Hypocreomycetidae</taxon>
        <taxon>Hypocreales</taxon>
        <taxon>Ophiocordycipitaceae</taxon>
        <taxon>Ophiocordyceps</taxon>
    </lineage>
</organism>
<evidence type="ECO:0008006" key="4">
    <source>
        <dbReference type="Google" id="ProtNLM"/>
    </source>
</evidence>
<dbReference type="InterPro" id="IPR050587">
    <property type="entry name" value="GNT1/Glycosyltrans_8"/>
</dbReference>
<dbReference type="STRING" id="268505.A0A2A9PII9"/>
<reference evidence="2 3" key="2">
    <citation type="journal article" date="2017" name="Sci. Rep.">
        <title>Ant-infecting Ophiocordyceps genomes reveal a high diversity of potential behavioral manipulation genes and a possible major role for enterotoxins.</title>
        <authorList>
            <person name="de Bekker C."/>
            <person name="Ohm R.A."/>
            <person name="Evans H.C."/>
            <person name="Brachmann A."/>
            <person name="Hughes D.P."/>
        </authorList>
    </citation>
    <scope>NUCLEOTIDE SEQUENCE [LARGE SCALE GENOMIC DNA]</scope>
    <source>
        <strain evidence="2 3">SC16a</strain>
    </source>
</reference>
<protein>
    <recommendedName>
        <fullName evidence="4">Nucleotide-diphospho-sugar transferase domain-containing protein</fullName>
    </recommendedName>
</protein>
<keyword evidence="3" id="KW-1185">Reference proteome</keyword>
<reference evidence="2 3" key="1">
    <citation type="journal article" date="2015" name="BMC Genomics">
        <title>Gene expression during zombie ant biting behavior reflects the complexity underlying fungal parasitic behavioral manipulation.</title>
        <authorList>
            <person name="de Bekker C."/>
            <person name="Ohm R.A."/>
            <person name="Loreto R.G."/>
            <person name="Sebastian A."/>
            <person name="Albert I."/>
            <person name="Merrow M."/>
            <person name="Brachmann A."/>
            <person name="Hughes D.P."/>
        </authorList>
    </citation>
    <scope>NUCLEOTIDE SEQUENCE [LARGE SCALE GENOMIC DNA]</scope>
    <source>
        <strain evidence="2 3">SC16a</strain>
    </source>
</reference>
<name>A0A2A9PII9_OPHUN</name>